<dbReference type="EMBL" id="CM037156">
    <property type="protein sequence ID" value="KAH7838945.1"/>
    <property type="molecule type" value="Genomic_DNA"/>
</dbReference>
<name>A0ACB7XE39_9ERIC</name>
<protein>
    <submittedName>
        <fullName evidence="1">Uncharacterized protein</fullName>
    </submittedName>
</protein>
<accession>A0ACB7XE39</accession>
<keyword evidence="2" id="KW-1185">Reference proteome</keyword>
<gene>
    <name evidence="1" type="ORF">Vadar_033018</name>
</gene>
<evidence type="ECO:0000313" key="2">
    <source>
        <dbReference type="Proteomes" id="UP000828048"/>
    </source>
</evidence>
<reference evidence="1 2" key="1">
    <citation type="journal article" date="2021" name="Hortic Res">
        <title>High-quality reference genome and annotation aids understanding of berry development for evergreen blueberry (Vaccinium darrowii).</title>
        <authorList>
            <person name="Yu J."/>
            <person name="Hulse-Kemp A.M."/>
            <person name="Babiker E."/>
            <person name="Staton M."/>
        </authorList>
    </citation>
    <scope>NUCLEOTIDE SEQUENCE [LARGE SCALE GENOMIC DNA]</scope>
    <source>
        <strain evidence="2">cv. NJ 8807/NJ 8810</strain>
        <tissue evidence="1">Young leaf</tissue>
    </source>
</reference>
<proteinExistence type="predicted"/>
<comment type="caution">
    <text evidence="1">The sequence shown here is derived from an EMBL/GenBank/DDBJ whole genome shotgun (WGS) entry which is preliminary data.</text>
</comment>
<evidence type="ECO:0000313" key="1">
    <source>
        <dbReference type="EMBL" id="KAH7838945.1"/>
    </source>
</evidence>
<dbReference type="Proteomes" id="UP000828048">
    <property type="component" value="Chromosome 6"/>
</dbReference>
<sequence length="893" mass="98966">MDDSCAVCAETLEWVAYGPCGHREVCSTCVARLRFICDDRRCCICKSESDSVFVTKALGDYTRIINDFSVLPSEIREGRVGSYWYHEDTQSFFDDLDHYKMIKAMCRLSCSVCDQMEENPNDGSKRRARFRNIDQLKGHLFHQHRLLMCSLCLEGRKVFICEQKLYTRGQLNRHINTGDSEVDGTESDRGGFMGHPLCEFCRTPFYGDNELYSHMSTEHYTCHICQRQHPGQYEYYKNYDDLEIHFRREHFLCEDEACLAKKFVVFVSEAEMKRHNAMEHGGNMSRSKRNAALQIPTSFRYRQSNEHDNRRGRGRTFRREYADDQLSMAIQASYETSNGDGPLHGPSSSSTEFVSDHGVTNDIDPIIQPFESLATTDSEPPSRYRHALSQKSSSAPLEESSFPPLPVAPSSSQQKSKHEPSQALSRKSRNAPLEESSFPPLPMAPSSSKQKSKHEPEGLPRNSMAAHLRHQNNRNDVRHQNNRNVTHPNSAQAWPAVSRTPVLPATGPIFTKPAENGTPGLSSSTVQNKSAMDNGPASSSYSSLARIQPASVHEPSFAGSSSSSSKMGSTSRISHSTSVPNLADGASFEPSTSDFPSVSATHIRKLPKSGQVTLKVEDVRTANKSLVERIQSALEFDEGKFTAFKEISGEYRQGLMDAATYLAYVDQFGLSHLVIELARLCPDAEKQVALVETYKAALNNSAPQENGWSKERDHRKASNGSNKIKGKILDSGGSSTKDDLADSIITTVRKLQSSYKPSEEEAEVLSRDGYRSSKGKAKVMVNESQAEMSSPSQPPVKLKGENDSMSAGGGSNQNLEDSGGKGKQRKRTSKFHRVRLGDGSVAALLDLKNADPDQDPNVLDSNKNPIDGLPVRGVWRHGGGQKLLAKTAGDPKK</sequence>
<organism evidence="1 2">
    <name type="scientific">Vaccinium darrowii</name>
    <dbReference type="NCBI Taxonomy" id="229202"/>
    <lineage>
        <taxon>Eukaryota</taxon>
        <taxon>Viridiplantae</taxon>
        <taxon>Streptophyta</taxon>
        <taxon>Embryophyta</taxon>
        <taxon>Tracheophyta</taxon>
        <taxon>Spermatophyta</taxon>
        <taxon>Magnoliopsida</taxon>
        <taxon>eudicotyledons</taxon>
        <taxon>Gunneridae</taxon>
        <taxon>Pentapetalae</taxon>
        <taxon>asterids</taxon>
        <taxon>Ericales</taxon>
        <taxon>Ericaceae</taxon>
        <taxon>Vaccinioideae</taxon>
        <taxon>Vaccinieae</taxon>
        <taxon>Vaccinium</taxon>
    </lineage>
</organism>